<keyword evidence="3" id="KW-0808">Transferase</keyword>
<keyword evidence="3" id="KW-0963">Cytoplasm</keyword>
<dbReference type="AlphaFoldDB" id="A0A420XVT9"/>
<gene>
    <name evidence="3" type="primary">coaE</name>
    <name evidence="5" type="ORF">CLV35_0038</name>
</gene>
<dbReference type="Proteomes" id="UP000281955">
    <property type="component" value="Unassembled WGS sequence"/>
</dbReference>
<accession>A0A420XVT9</accession>
<keyword evidence="3" id="KW-0173">Coenzyme A biosynthesis</keyword>
<evidence type="ECO:0000313" key="5">
    <source>
        <dbReference type="EMBL" id="RKS84222.1"/>
    </source>
</evidence>
<dbReference type="Pfam" id="PF01121">
    <property type="entry name" value="CoaE"/>
    <property type="match status" value="1"/>
</dbReference>
<evidence type="ECO:0000256" key="4">
    <source>
        <dbReference type="NCBIfam" id="TIGR00152"/>
    </source>
</evidence>
<dbReference type="SUPFAM" id="SSF52540">
    <property type="entry name" value="P-loop containing nucleoside triphosphate hydrolases"/>
    <property type="match status" value="1"/>
</dbReference>
<dbReference type="CDD" id="cd02022">
    <property type="entry name" value="DPCK"/>
    <property type="match status" value="1"/>
</dbReference>
<name>A0A420XVT9_9ACTN</name>
<feature type="binding site" evidence="3">
    <location>
        <begin position="15"/>
        <end position="20"/>
    </location>
    <ligand>
        <name>ATP</name>
        <dbReference type="ChEBI" id="CHEBI:30616"/>
    </ligand>
</feature>
<comment type="function">
    <text evidence="3">Catalyzes the phosphorylation of the 3'-hydroxyl group of dephosphocoenzyme A to form coenzyme A.</text>
</comment>
<dbReference type="GO" id="GO:0005524">
    <property type="term" value="F:ATP binding"/>
    <property type="evidence" value="ECO:0007669"/>
    <property type="project" value="UniProtKB-UniRule"/>
</dbReference>
<dbReference type="GO" id="GO:0015937">
    <property type="term" value="P:coenzyme A biosynthetic process"/>
    <property type="evidence" value="ECO:0007669"/>
    <property type="project" value="UniProtKB-UniRule"/>
</dbReference>
<dbReference type="EMBL" id="RBWV01000001">
    <property type="protein sequence ID" value="RKS84222.1"/>
    <property type="molecule type" value="Genomic_DNA"/>
</dbReference>
<evidence type="ECO:0000256" key="1">
    <source>
        <dbReference type="ARBA" id="ARBA00022741"/>
    </source>
</evidence>
<dbReference type="InterPro" id="IPR027417">
    <property type="entry name" value="P-loop_NTPase"/>
</dbReference>
<evidence type="ECO:0000313" key="6">
    <source>
        <dbReference type="Proteomes" id="UP000281955"/>
    </source>
</evidence>
<comment type="pathway">
    <text evidence="3">Cofactor biosynthesis; coenzyme A biosynthesis; CoA from (R)-pantothenate: step 5/5.</text>
</comment>
<dbReference type="NCBIfam" id="TIGR00152">
    <property type="entry name" value="dephospho-CoA kinase"/>
    <property type="match status" value="1"/>
</dbReference>
<evidence type="ECO:0000256" key="2">
    <source>
        <dbReference type="ARBA" id="ARBA00022840"/>
    </source>
</evidence>
<dbReference type="PANTHER" id="PTHR10695:SF46">
    <property type="entry name" value="BIFUNCTIONAL COENZYME A SYNTHASE-RELATED"/>
    <property type="match status" value="1"/>
</dbReference>
<comment type="caution">
    <text evidence="5">The sequence shown here is derived from an EMBL/GenBank/DDBJ whole genome shotgun (WGS) entry which is preliminary data.</text>
</comment>
<dbReference type="PANTHER" id="PTHR10695">
    <property type="entry name" value="DEPHOSPHO-COA KINASE-RELATED"/>
    <property type="match status" value="1"/>
</dbReference>
<evidence type="ECO:0000256" key="3">
    <source>
        <dbReference type="HAMAP-Rule" id="MF_00376"/>
    </source>
</evidence>
<dbReference type="NCBIfam" id="NF002879">
    <property type="entry name" value="PRK03333.1"/>
    <property type="match status" value="1"/>
</dbReference>
<dbReference type="PROSITE" id="PS51219">
    <property type="entry name" value="DPCK"/>
    <property type="match status" value="1"/>
</dbReference>
<dbReference type="HAMAP" id="MF_00376">
    <property type="entry name" value="Dephospho_CoA_kinase"/>
    <property type="match status" value="1"/>
</dbReference>
<dbReference type="InterPro" id="IPR001977">
    <property type="entry name" value="Depp_CoAkinase"/>
</dbReference>
<proteinExistence type="inferred from homology"/>
<dbReference type="Gene3D" id="3.40.50.300">
    <property type="entry name" value="P-loop containing nucleotide triphosphate hydrolases"/>
    <property type="match status" value="1"/>
</dbReference>
<dbReference type="RefSeq" id="WP_231121228.1">
    <property type="nucleotide sequence ID" value="NZ_RBWV01000001.1"/>
</dbReference>
<organism evidence="5 6">
    <name type="scientific">Motilibacter peucedani</name>
    <dbReference type="NCBI Taxonomy" id="598650"/>
    <lineage>
        <taxon>Bacteria</taxon>
        <taxon>Bacillati</taxon>
        <taxon>Actinomycetota</taxon>
        <taxon>Actinomycetes</taxon>
        <taxon>Motilibacterales</taxon>
        <taxon>Motilibacteraceae</taxon>
        <taxon>Motilibacter</taxon>
    </lineage>
</organism>
<comment type="similarity">
    <text evidence="3">Belongs to the CoaE family.</text>
</comment>
<comment type="catalytic activity">
    <reaction evidence="3">
        <text>3'-dephospho-CoA + ATP = ADP + CoA + H(+)</text>
        <dbReference type="Rhea" id="RHEA:18245"/>
        <dbReference type="ChEBI" id="CHEBI:15378"/>
        <dbReference type="ChEBI" id="CHEBI:30616"/>
        <dbReference type="ChEBI" id="CHEBI:57287"/>
        <dbReference type="ChEBI" id="CHEBI:57328"/>
        <dbReference type="ChEBI" id="CHEBI:456216"/>
        <dbReference type="EC" id="2.7.1.24"/>
    </reaction>
</comment>
<reference evidence="5 6" key="1">
    <citation type="submission" date="2018-10" db="EMBL/GenBank/DDBJ databases">
        <title>Genomic Encyclopedia of Archaeal and Bacterial Type Strains, Phase II (KMG-II): from individual species to whole genera.</title>
        <authorList>
            <person name="Goeker M."/>
        </authorList>
    </citation>
    <scope>NUCLEOTIDE SEQUENCE [LARGE SCALE GENOMIC DNA]</scope>
    <source>
        <strain evidence="5 6">RP-AC37</strain>
    </source>
</reference>
<keyword evidence="3 5" id="KW-0418">Kinase</keyword>
<protein>
    <recommendedName>
        <fullName evidence="3 4">Dephospho-CoA kinase</fullName>
        <ecNumber evidence="3 4">2.7.1.24</ecNumber>
    </recommendedName>
    <alternativeName>
        <fullName evidence="3">Dephosphocoenzyme A kinase</fullName>
    </alternativeName>
</protein>
<comment type="subcellular location">
    <subcellularLocation>
        <location evidence="3">Cytoplasm</location>
    </subcellularLocation>
</comment>
<keyword evidence="1 3" id="KW-0547">Nucleotide-binding</keyword>
<dbReference type="GO" id="GO:0004140">
    <property type="term" value="F:dephospho-CoA kinase activity"/>
    <property type="evidence" value="ECO:0007669"/>
    <property type="project" value="UniProtKB-UniRule"/>
</dbReference>
<dbReference type="EC" id="2.7.1.24" evidence="3 4"/>
<keyword evidence="6" id="KW-1185">Reference proteome</keyword>
<keyword evidence="2 3" id="KW-0067">ATP-binding</keyword>
<dbReference type="GO" id="GO:0005737">
    <property type="term" value="C:cytoplasm"/>
    <property type="evidence" value="ECO:0007669"/>
    <property type="project" value="UniProtKB-SubCell"/>
</dbReference>
<dbReference type="InParanoid" id="A0A420XVT9"/>
<dbReference type="UniPathway" id="UPA00241">
    <property type="reaction ID" value="UER00356"/>
</dbReference>
<sequence>MGVGGVQVGLTGGIAAGKSTAAARLAELGAVVVDADVLAREAVAPGSDGLAEVVAAFGPAVLDPSGALDRAALGRLVFADAAARTQLERIVHPRVAAQRAELSAAALAADPGAVVVHDVPLLVEKGLTAGLDLVVVVDAPEELQVQRLVGTRELAEEEARARVAAQATRAERLAAADVVLDGSGEPRALREQVDALWRRLRG</sequence>